<dbReference type="CDD" id="cd01948">
    <property type="entry name" value="EAL"/>
    <property type="match status" value="1"/>
</dbReference>
<name>A0A363UJD9_9GAMM</name>
<evidence type="ECO:0000259" key="5">
    <source>
        <dbReference type="PROSITE" id="PS50887"/>
    </source>
</evidence>
<dbReference type="InterPro" id="IPR001633">
    <property type="entry name" value="EAL_dom"/>
</dbReference>
<dbReference type="NCBIfam" id="TIGR00254">
    <property type="entry name" value="GGDEF"/>
    <property type="match status" value="1"/>
</dbReference>
<dbReference type="CDD" id="cd01949">
    <property type="entry name" value="GGDEF"/>
    <property type="match status" value="1"/>
</dbReference>
<feature type="domain" description="PAS" evidence="3">
    <location>
        <begin position="183"/>
        <end position="235"/>
    </location>
</feature>
<feature type="domain" description="GGDEF" evidence="5">
    <location>
        <begin position="354"/>
        <end position="487"/>
    </location>
</feature>
<sequence>METRAVSGHGGAGAASQALHKTRVHHMIDSDEPDTGDQAGLNPLDRLRRRYGVMRVNVVTALVCFTIFASVGVWLTTVYRLGPQARAMAADPAAAEAFINGLLVARLALVLALAVSVFLVFYFGFIRPLEQQRRRMKAALDEASDTNELDLLSYWYERRSKQLKVALEDNASLRKEAEALRASEETDRRLLDSGLGFSADALVLVDRAGVVRGATAAALHLLGYHDYQLVGKSFLDTVELYDASKDHPEEYRVREWLDVTLQKASSIPEVGMFKLKDGHGKDHDLLATCLCVTDSSGHAVGGYIRLELADAGRRELPKAMSVSSRKDPMTGLLSKQVFESRCDELVDIARRQDDEHQFVFIAIDRLHDITAKFGHWAGEETLWHVAQAVSREVGAVGDGYRVSTDRFGVLVAFSKVDQVMDICHRLRLAVEAHEFSWQGEPFDTTISIAVVSLRPDGEGRRGLLTIANDLIKQIQADGGNDCRVYAASESLFERRRNDAEWSDWLFTRLDGGFGHLISQGIRPVLDDHADLRPWAEVLLRVEDDDGVWITPGTYLPAIERRAETTRVDLWVLARALELAKTTEGFLSDHAGFTINLFGASLDSPDFAKDVNRIISDSGVSPEHVCFEIDERFASAHVSTVRGFVEATRPTGGKIALDRCKASAGLGALRALPIDYVKISDALVRRMLVDPIDRAHLDWINDAAHQLGVKTVATGVEQEDWLQELRRLGVDYAQGVRVNKIGPLMV</sequence>
<dbReference type="SUPFAM" id="SSF141868">
    <property type="entry name" value="EAL domain-like"/>
    <property type="match status" value="1"/>
</dbReference>
<dbReference type="PROSITE" id="PS50883">
    <property type="entry name" value="EAL"/>
    <property type="match status" value="1"/>
</dbReference>
<dbReference type="Pfam" id="PF00990">
    <property type="entry name" value="GGDEF"/>
    <property type="match status" value="1"/>
</dbReference>
<dbReference type="EMBL" id="QEQK01000010">
    <property type="protein sequence ID" value="PWN55540.1"/>
    <property type="molecule type" value="Genomic_DNA"/>
</dbReference>
<dbReference type="PROSITE" id="PS50887">
    <property type="entry name" value="GGDEF"/>
    <property type="match status" value="1"/>
</dbReference>
<keyword evidence="1" id="KW-0175">Coiled coil</keyword>
<keyword evidence="2" id="KW-0812">Transmembrane</keyword>
<accession>A0A363UJD9</accession>
<protein>
    <recommendedName>
        <fullName evidence="8">GGDEF domain-containing protein</fullName>
    </recommendedName>
</protein>
<keyword evidence="2" id="KW-1133">Transmembrane helix</keyword>
<dbReference type="Proteomes" id="UP000251800">
    <property type="component" value="Unassembled WGS sequence"/>
</dbReference>
<dbReference type="SMART" id="SM00052">
    <property type="entry name" value="EAL"/>
    <property type="match status" value="1"/>
</dbReference>
<evidence type="ECO:0000259" key="4">
    <source>
        <dbReference type="PROSITE" id="PS50883"/>
    </source>
</evidence>
<keyword evidence="7" id="KW-1185">Reference proteome</keyword>
<dbReference type="PANTHER" id="PTHR33121">
    <property type="entry name" value="CYCLIC DI-GMP PHOSPHODIESTERASE PDEF"/>
    <property type="match status" value="1"/>
</dbReference>
<evidence type="ECO:0000256" key="2">
    <source>
        <dbReference type="SAM" id="Phobius"/>
    </source>
</evidence>
<dbReference type="OrthoDB" id="7055467at2"/>
<dbReference type="PROSITE" id="PS50112">
    <property type="entry name" value="PAS"/>
    <property type="match status" value="1"/>
</dbReference>
<dbReference type="PANTHER" id="PTHR33121:SF23">
    <property type="entry name" value="CYCLIC DI-GMP PHOSPHODIESTERASE PDEB"/>
    <property type="match status" value="1"/>
</dbReference>
<dbReference type="InterPro" id="IPR050706">
    <property type="entry name" value="Cyclic-di-GMP_PDE-like"/>
</dbReference>
<dbReference type="SUPFAM" id="SSF55073">
    <property type="entry name" value="Nucleotide cyclase"/>
    <property type="match status" value="1"/>
</dbReference>
<keyword evidence="2" id="KW-0472">Membrane</keyword>
<dbReference type="InterPro" id="IPR000160">
    <property type="entry name" value="GGDEF_dom"/>
</dbReference>
<feature type="transmembrane region" description="Helical" evidence="2">
    <location>
        <begin position="97"/>
        <end position="126"/>
    </location>
</feature>
<comment type="caution">
    <text evidence="6">The sequence shown here is derived from an EMBL/GenBank/DDBJ whole genome shotgun (WGS) entry which is preliminary data.</text>
</comment>
<dbReference type="Gene3D" id="3.30.450.20">
    <property type="entry name" value="PAS domain"/>
    <property type="match status" value="1"/>
</dbReference>
<dbReference type="AlphaFoldDB" id="A0A363UJD9"/>
<evidence type="ECO:0000313" key="7">
    <source>
        <dbReference type="Proteomes" id="UP000251800"/>
    </source>
</evidence>
<proteinExistence type="predicted"/>
<dbReference type="InterPro" id="IPR000014">
    <property type="entry name" value="PAS"/>
</dbReference>
<dbReference type="SUPFAM" id="SSF55785">
    <property type="entry name" value="PYP-like sensor domain (PAS domain)"/>
    <property type="match status" value="1"/>
</dbReference>
<dbReference type="InterPro" id="IPR035919">
    <property type="entry name" value="EAL_sf"/>
</dbReference>
<feature type="transmembrane region" description="Helical" evidence="2">
    <location>
        <begin position="56"/>
        <end position="77"/>
    </location>
</feature>
<dbReference type="InterPro" id="IPR043128">
    <property type="entry name" value="Rev_trsase/Diguanyl_cyclase"/>
</dbReference>
<evidence type="ECO:0008006" key="8">
    <source>
        <dbReference type="Google" id="ProtNLM"/>
    </source>
</evidence>
<dbReference type="Gene3D" id="3.20.20.450">
    <property type="entry name" value="EAL domain"/>
    <property type="match status" value="1"/>
</dbReference>
<dbReference type="Gene3D" id="3.30.70.270">
    <property type="match status" value="1"/>
</dbReference>
<dbReference type="SMART" id="SM00267">
    <property type="entry name" value="GGDEF"/>
    <property type="match status" value="1"/>
</dbReference>
<evidence type="ECO:0000256" key="1">
    <source>
        <dbReference type="SAM" id="Coils"/>
    </source>
</evidence>
<dbReference type="Pfam" id="PF00563">
    <property type="entry name" value="EAL"/>
    <property type="match status" value="1"/>
</dbReference>
<dbReference type="InterPro" id="IPR035965">
    <property type="entry name" value="PAS-like_dom_sf"/>
</dbReference>
<evidence type="ECO:0000259" key="3">
    <source>
        <dbReference type="PROSITE" id="PS50112"/>
    </source>
</evidence>
<reference evidence="6 7" key="1">
    <citation type="submission" date="2018-05" db="EMBL/GenBank/DDBJ databases">
        <title>Abyssibacter profundi OUC007T gen. nov., sp. nov, a marine bacterium isolated from seawater of the Mariana Trench.</title>
        <authorList>
            <person name="Zhou S."/>
        </authorList>
    </citation>
    <scope>NUCLEOTIDE SEQUENCE [LARGE SCALE GENOMIC DNA]</scope>
    <source>
        <strain evidence="6 7">OUC007</strain>
    </source>
</reference>
<dbReference type="InterPro" id="IPR029787">
    <property type="entry name" value="Nucleotide_cyclase"/>
</dbReference>
<feature type="domain" description="EAL" evidence="4">
    <location>
        <begin position="498"/>
        <end position="745"/>
    </location>
</feature>
<feature type="coiled-coil region" evidence="1">
    <location>
        <begin position="129"/>
        <end position="183"/>
    </location>
</feature>
<organism evidence="6 7">
    <name type="scientific">Abyssibacter profundi</name>
    <dbReference type="NCBI Taxonomy" id="2182787"/>
    <lineage>
        <taxon>Bacteria</taxon>
        <taxon>Pseudomonadati</taxon>
        <taxon>Pseudomonadota</taxon>
        <taxon>Gammaproteobacteria</taxon>
        <taxon>Chromatiales</taxon>
        <taxon>Oceanococcaceae</taxon>
        <taxon>Abyssibacter</taxon>
    </lineage>
</organism>
<gene>
    <name evidence="6" type="ORF">DEH80_12175</name>
</gene>
<evidence type="ECO:0000313" key="6">
    <source>
        <dbReference type="EMBL" id="PWN55540.1"/>
    </source>
</evidence>
<dbReference type="GO" id="GO:0071111">
    <property type="term" value="F:cyclic-guanylate-specific phosphodiesterase activity"/>
    <property type="evidence" value="ECO:0007669"/>
    <property type="project" value="InterPro"/>
</dbReference>